<gene>
    <name evidence="1" type="ORF">NCTC13098_04926</name>
</gene>
<organism evidence="1 2">
    <name type="scientific">Raoultella terrigena</name>
    <name type="common">Klebsiella terrigena</name>
    <dbReference type="NCBI Taxonomy" id="577"/>
    <lineage>
        <taxon>Bacteria</taxon>
        <taxon>Pseudomonadati</taxon>
        <taxon>Pseudomonadota</taxon>
        <taxon>Gammaproteobacteria</taxon>
        <taxon>Enterobacterales</taxon>
        <taxon>Enterobacteriaceae</taxon>
        <taxon>Klebsiella/Raoultella group</taxon>
        <taxon>Raoultella</taxon>
    </lineage>
</organism>
<dbReference type="KEGG" id="rtg:NCTC13098_04926"/>
<name>A0A3P8L061_RAOTE</name>
<sequence>MLDARCSMLDAEKIAADSNFSATAVTTYTDNLAAEVAVELTGKTATDLRLAWNNSLVTTGAALEALFERTVKGGIHGIVSLLNQQIGHRGRFQCPGIMEYNAAHQNDHQFALFMHDRVTRIGEGTSAQQSVESIISTQVSPSANRLIISRLPNAISDNPGLHSQLSDKAGTDLPPTVYYQDRPVFVAASGFGTLVNNACKSWVLYRCHLVDVTASGIAFAELTAAEQQLLNVNFGTGGKYAGDTIPTSPSALP</sequence>
<proteinExistence type="predicted"/>
<dbReference type="EMBL" id="LR131271">
    <property type="protein sequence ID" value="VDR28542.1"/>
    <property type="molecule type" value="Genomic_DNA"/>
</dbReference>
<protein>
    <submittedName>
        <fullName evidence="1">Uncharacterized protein</fullName>
    </submittedName>
</protein>
<evidence type="ECO:0000313" key="2">
    <source>
        <dbReference type="Proteomes" id="UP000274346"/>
    </source>
</evidence>
<dbReference type="Proteomes" id="UP000274346">
    <property type="component" value="Chromosome"/>
</dbReference>
<accession>A0A3P8L061</accession>
<reference evidence="1 2" key="1">
    <citation type="submission" date="2018-12" db="EMBL/GenBank/DDBJ databases">
        <authorList>
            <consortium name="Pathogen Informatics"/>
        </authorList>
    </citation>
    <scope>NUCLEOTIDE SEQUENCE [LARGE SCALE GENOMIC DNA]</scope>
    <source>
        <strain evidence="1 2">NCTC13098</strain>
    </source>
</reference>
<dbReference type="AlphaFoldDB" id="A0A3P8L061"/>
<evidence type="ECO:0000313" key="1">
    <source>
        <dbReference type="EMBL" id="VDR28542.1"/>
    </source>
</evidence>